<proteinExistence type="predicted"/>
<accession>A0A0W8FZC1</accession>
<reference evidence="3" key="1">
    <citation type="journal article" date="2015" name="Proc. Natl. Acad. Sci. U.S.A.">
        <title>Networks of energetic and metabolic interactions define dynamics in microbial communities.</title>
        <authorList>
            <person name="Embree M."/>
            <person name="Liu J.K."/>
            <person name="Al-Bassam M.M."/>
            <person name="Zengler K."/>
        </authorList>
    </citation>
    <scope>NUCLEOTIDE SEQUENCE</scope>
</reference>
<dbReference type="AlphaFoldDB" id="A0A0W8FZC1"/>
<sequence>MKKNVGTVDKYVRIFLGLAIFVIGYIYETWWGLIGFLPLLTGLLNTCGLYSLLGLSTCKSVESTK</sequence>
<evidence type="ECO:0000313" key="3">
    <source>
        <dbReference type="EMBL" id="KUG26250.1"/>
    </source>
</evidence>
<protein>
    <recommendedName>
        <fullName evidence="2">Inner membrane protein YgaP-like transmembrane domain-containing protein</fullName>
    </recommendedName>
</protein>
<gene>
    <name evidence="3" type="ORF">ASZ90_003912</name>
</gene>
<evidence type="ECO:0000256" key="1">
    <source>
        <dbReference type="SAM" id="Phobius"/>
    </source>
</evidence>
<evidence type="ECO:0000259" key="2">
    <source>
        <dbReference type="Pfam" id="PF11127"/>
    </source>
</evidence>
<name>A0A0W8FZC1_9ZZZZ</name>
<feature type="domain" description="Inner membrane protein YgaP-like transmembrane" evidence="2">
    <location>
        <begin position="1"/>
        <end position="59"/>
    </location>
</feature>
<feature type="transmembrane region" description="Helical" evidence="1">
    <location>
        <begin position="12"/>
        <end position="27"/>
    </location>
</feature>
<dbReference type="Pfam" id="PF11127">
    <property type="entry name" value="YgaP-like_TM"/>
    <property type="match status" value="1"/>
</dbReference>
<keyword evidence="1" id="KW-0812">Transmembrane</keyword>
<organism evidence="3">
    <name type="scientific">hydrocarbon metagenome</name>
    <dbReference type="NCBI Taxonomy" id="938273"/>
    <lineage>
        <taxon>unclassified sequences</taxon>
        <taxon>metagenomes</taxon>
        <taxon>ecological metagenomes</taxon>
    </lineage>
</organism>
<keyword evidence="1" id="KW-0472">Membrane</keyword>
<dbReference type="InterPro" id="IPR021309">
    <property type="entry name" value="YgaP-like_TM"/>
</dbReference>
<dbReference type="EMBL" id="LNQE01000500">
    <property type="protein sequence ID" value="KUG26250.1"/>
    <property type="molecule type" value="Genomic_DNA"/>
</dbReference>
<keyword evidence="1" id="KW-1133">Transmembrane helix</keyword>
<comment type="caution">
    <text evidence="3">The sequence shown here is derived from an EMBL/GenBank/DDBJ whole genome shotgun (WGS) entry which is preliminary data.</text>
</comment>